<evidence type="ECO:0000256" key="4">
    <source>
        <dbReference type="PIRSR" id="PIRSR602081-1"/>
    </source>
</evidence>
<evidence type="ECO:0000256" key="6">
    <source>
        <dbReference type="SAM" id="MobiDB-lite"/>
    </source>
</evidence>
<feature type="site" description="Electron transfer via tryptophanyl radical" evidence="5">
    <location>
        <position position="454"/>
    </location>
</feature>
<dbReference type="GO" id="GO:0043153">
    <property type="term" value="P:entrainment of circadian clock by photoperiod"/>
    <property type="evidence" value="ECO:0007669"/>
    <property type="project" value="TreeGrafter"/>
</dbReference>
<reference evidence="8" key="1">
    <citation type="submission" date="2016-01" db="EMBL/GenBank/DDBJ databases">
        <title>Reference transcriptome for the parasite Schistocephalus solidus: insights into the molecular evolution of parasitism.</title>
        <authorList>
            <person name="Hebert F.O."/>
            <person name="Grambauer S."/>
            <person name="Barber I."/>
            <person name="Landry C.R."/>
            <person name="Aubin-Horth N."/>
        </authorList>
    </citation>
    <scope>NUCLEOTIDE SEQUENCE</scope>
</reference>
<comment type="similarity">
    <text evidence="1">Belongs to the DNA photolyase class-1 family.</text>
</comment>
<dbReference type="Gene3D" id="1.25.40.80">
    <property type="match status" value="1"/>
</dbReference>
<feature type="site" description="Electron transfer via tryptophanyl radical" evidence="5">
    <location>
        <position position="377"/>
    </location>
</feature>
<dbReference type="Gene3D" id="3.40.50.620">
    <property type="entry name" value="HUPs"/>
    <property type="match status" value="1"/>
</dbReference>
<dbReference type="AlphaFoldDB" id="A0A0X3PJN5"/>
<dbReference type="GO" id="GO:0005634">
    <property type="term" value="C:nucleus"/>
    <property type="evidence" value="ECO:0007669"/>
    <property type="project" value="TreeGrafter"/>
</dbReference>
<evidence type="ECO:0000256" key="5">
    <source>
        <dbReference type="PIRSR" id="PIRSR602081-2"/>
    </source>
</evidence>
<gene>
    <name evidence="8" type="ORF">TR160195</name>
</gene>
<comment type="cofactor">
    <cofactor evidence="4">
        <name>FAD</name>
        <dbReference type="ChEBI" id="CHEBI:57692"/>
    </cofactor>
    <text evidence="4">Binds 1 FAD per subunit.</text>
</comment>
<evidence type="ECO:0000259" key="7">
    <source>
        <dbReference type="PROSITE" id="PS51645"/>
    </source>
</evidence>
<accession>A0A0X3PJN5</accession>
<dbReference type="Gene3D" id="1.10.579.10">
    <property type="entry name" value="DNA Cyclobutane Dipyrimidine Photolyase, subunit A, domain 3"/>
    <property type="match status" value="1"/>
</dbReference>
<dbReference type="InterPro" id="IPR002081">
    <property type="entry name" value="Cryptochrome/DNA_photolyase_1"/>
</dbReference>
<dbReference type="InterPro" id="IPR006050">
    <property type="entry name" value="DNA_photolyase_N"/>
</dbReference>
<dbReference type="EMBL" id="GEEE01014763">
    <property type="protein sequence ID" value="JAP48462.1"/>
    <property type="molecule type" value="Transcribed_RNA"/>
</dbReference>
<evidence type="ECO:0000313" key="8">
    <source>
        <dbReference type="EMBL" id="JAP48462.1"/>
    </source>
</evidence>
<dbReference type="GO" id="GO:0032922">
    <property type="term" value="P:circadian regulation of gene expression"/>
    <property type="evidence" value="ECO:0007669"/>
    <property type="project" value="TreeGrafter"/>
</dbReference>
<protein>
    <recommendedName>
        <fullName evidence="7">Photolyase/cryptochrome alpha/beta domain-containing protein</fullName>
    </recommendedName>
</protein>
<dbReference type="PANTHER" id="PTHR11455:SF9">
    <property type="entry name" value="CRYPTOCHROME CIRCADIAN CLOCK 5 ISOFORM X1"/>
    <property type="match status" value="1"/>
</dbReference>
<evidence type="ECO:0000256" key="2">
    <source>
        <dbReference type="ARBA" id="ARBA00022630"/>
    </source>
</evidence>
<sequence length="605" mass="67377">MRVLHWFRKGLRLHDNPALLASLKPLAAGPDGSATTVELLFVFILDPSLPDHIDIGFRRCKFLLECLQSLDHSLSKLNPEFRLLTLRGRPEEVLPKACRAWGVEHVTYEEDTDAYGRSRDAAVRDLLAQSHISVSVHSGHTLWALDWLRSKYVPPPTRTAVEGSGVSVSQALGIPLTYQSFCALTRRVAPQGPARPLPSFAEYSGQGIVLSPGLESLVGSFVDLRCSLGAPASVDDMDIGPICYSRVGKDLTDSTAEPQELLFPGGEAEALDRLHRMVTERPSWVRGFAKPATAPTGLPISTTGLSPYLRYGCLSVRTAWWALTEARRTVKTPASASQPPVSLHGQLLWREFFYLVSSVTPNYDKMEGNPICRQIPWKRSAKLLAAWTEARTGFPFIDAAMTQLNRHGWMHHLARHAVACFLTRGQLWQSWTDGAAVFQSLLLDADWALNSANWMWLSASAFFHQYYRVYCPVGFGRKTDPEGKFIRHFLPCLKNMPKQYIYAPWTAPLAVQKKAGCVIGVDYPVPIVDHQEMRAANLVKMKAAYDACRKFAPSSANKGTDTEHNPSNKKTDTPHYPSNRKTDTSPTKLGRLTTDKSQASKRRKL</sequence>
<dbReference type="Pfam" id="PF00875">
    <property type="entry name" value="DNA_photolyase"/>
    <property type="match status" value="1"/>
</dbReference>
<organism evidence="8">
    <name type="scientific">Schistocephalus solidus</name>
    <name type="common">Tapeworm</name>
    <dbReference type="NCBI Taxonomy" id="70667"/>
    <lineage>
        <taxon>Eukaryota</taxon>
        <taxon>Metazoa</taxon>
        <taxon>Spiralia</taxon>
        <taxon>Lophotrochozoa</taxon>
        <taxon>Platyhelminthes</taxon>
        <taxon>Cestoda</taxon>
        <taxon>Eucestoda</taxon>
        <taxon>Diphyllobothriidea</taxon>
        <taxon>Diphyllobothriidae</taxon>
        <taxon>Schistocephalus</taxon>
    </lineage>
</organism>
<dbReference type="GO" id="GO:0005737">
    <property type="term" value="C:cytoplasm"/>
    <property type="evidence" value="ECO:0007669"/>
    <property type="project" value="TreeGrafter"/>
</dbReference>
<feature type="domain" description="Photolyase/cryptochrome alpha/beta" evidence="7">
    <location>
        <begin position="1"/>
        <end position="142"/>
    </location>
</feature>
<keyword evidence="3 4" id="KW-0274">FAD</keyword>
<dbReference type="SUPFAM" id="SSF48173">
    <property type="entry name" value="Cryptochrome/photolyase FAD-binding domain"/>
    <property type="match status" value="1"/>
</dbReference>
<feature type="compositionally biased region" description="Basic and acidic residues" evidence="6">
    <location>
        <begin position="560"/>
        <end position="573"/>
    </location>
</feature>
<name>A0A0X3PJN5_SCHSO</name>
<dbReference type="InterPro" id="IPR014729">
    <property type="entry name" value="Rossmann-like_a/b/a_fold"/>
</dbReference>
<keyword evidence="2 4" id="KW-0285">Flavoprotein</keyword>
<dbReference type="PROSITE" id="PS51645">
    <property type="entry name" value="PHR_CRY_ALPHA_BETA"/>
    <property type="match status" value="1"/>
</dbReference>
<proteinExistence type="inferred from homology"/>
<dbReference type="InterPro" id="IPR005101">
    <property type="entry name" value="Cryptochr/Photolyase_FAD-bd"/>
</dbReference>
<feature type="site" description="Electron transfer via tryptophanyl radical" evidence="5">
    <location>
        <position position="431"/>
    </location>
</feature>
<dbReference type="GO" id="GO:0071949">
    <property type="term" value="F:FAD binding"/>
    <property type="evidence" value="ECO:0007669"/>
    <property type="project" value="TreeGrafter"/>
</dbReference>
<feature type="binding site" evidence="4">
    <location>
        <begin position="346"/>
        <end position="353"/>
    </location>
    <ligand>
        <name>FAD</name>
        <dbReference type="ChEBI" id="CHEBI:57692"/>
    </ligand>
</feature>
<dbReference type="GO" id="GO:0003677">
    <property type="term" value="F:DNA binding"/>
    <property type="evidence" value="ECO:0007669"/>
    <property type="project" value="TreeGrafter"/>
</dbReference>
<dbReference type="PANTHER" id="PTHR11455">
    <property type="entry name" value="CRYPTOCHROME"/>
    <property type="match status" value="1"/>
</dbReference>
<feature type="binding site" evidence="4">
    <location>
        <begin position="302"/>
        <end position="306"/>
    </location>
    <ligand>
        <name>FAD</name>
        <dbReference type="ChEBI" id="CHEBI:57692"/>
    </ligand>
</feature>
<dbReference type="Pfam" id="PF03441">
    <property type="entry name" value="FAD_binding_7"/>
    <property type="match status" value="1"/>
</dbReference>
<evidence type="ECO:0000256" key="1">
    <source>
        <dbReference type="ARBA" id="ARBA00005862"/>
    </source>
</evidence>
<dbReference type="SUPFAM" id="SSF52425">
    <property type="entry name" value="Cryptochrome/photolyase, N-terminal domain"/>
    <property type="match status" value="1"/>
</dbReference>
<dbReference type="InterPro" id="IPR036134">
    <property type="entry name" value="Crypto/Photolyase_FAD-like_sf"/>
</dbReference>
<evidence type="ECO:0000256" key="3">
    <source>
        <dbReference type="ARBA" id="ARBA00022827"/>
    </source>
</evidence>
<feature type="binding site" evidence="4">
    <location>
        <begin position="444"/>
        <end position="446"/>
    </location>
    <ligand>
        <name>FAD</name>
        <dbReference type="ChEBI" id="CHEBI:57692"/>
    </ligand>
</feature>
<dbReference type="GO" id="GO:0003904">
    <property type="term" value="F:deoxyribodipyrimidine photo-lyase activity"/>
    <property type="evidence" value="ECO:0007669"/>
    <property type="project" value="TreeGrafter"/>
</dbReference>
<feature type="region of interest" description="Disordered" evidence="6">
    <location>
        <begin position="554"/>
        <end position="605"/>
    </location>
</feature>
<dbReference type="InterPro" id="IPR036155">
    <property type="entry name" value="Crypto/Photolyase_N_sf"/>
</dbReference>